<accession>A0A916ELF6</accession>
<keyword evidence="4 7" id="KW-1133">Transmembrane helix</keyword>
<feature type="domain" description="Major facilitator superfamily (MFS) profile" evidence="8">
    <location>
        <begin position="76"/>
        <end position="487"/>
    </location>
</feature>
<feature type="transmembrane region" description="Helical" evidence="7">
    <location>
        <begin position="285"/>
        <end position="307"/>
    </location>
</feature>
<comment type="subcellular location">
    <subcellularLocation>
        <location evidence="1">Membrane</location>
        <topology evidence="1">Multi-pass membrane protein</topology>
    </subcellularLocation>
</comment>
<feature type="transmembrane region" description="Helical" evidence="7">
    <location>
        <begin position="461"/>
        <end position="482"/>
    </location>
</feature>
<keyword evidence="2" id="KW-0813">Transport</keyword>
<feature type="region of interest" description="Disordered" evidence="6">
    <location>
        <begin position="1"/>
        <end position="25"/>
    </location>
</feature>
<dbReference type="InterPro" id="IPR011701">
    <property type="entry name" value="MFS"/>
</dbReference>
<feature type="transmembrane region" description="Helical" evidence="7">
    <location>
        <begin position="75"/>
        <end position="98"/>
    </location>
</feature>
<feature type="transmembrane region" description="Helical" evidence="7">
    <location>
        <begin position="110"/>
        <end position="131"/>
    </location>
</feature>
<feature type="transmembrane region" description="Helical" evidence="7">
    <location>
        <begin position="327"/>
        <end position="349"/>
    </location>
</feature>
<evidence type="ECO:0000256" key="7">
    <source>
        <dbReference type="SAM" id="Phobius"/>
    </source>
</evidence>
<dbReference type="PANTHER" id="PTHR23502:SF5">
    <property type="entry name" value="QUINIDINE RESISTANCE PROTEIN 3"/>
    <property type="match status" value="1"/>
</dbReference>
<dbReference type="GO" id="GO:0005886">
    <property type="term" value="C:plasma membrane"/>
    <property type="evidence" value="ECO:0007669"/>
    <property type="project" value="TreeGrafter"/>
</dbReference>
<dbReference type="CDD" id="cd17323">
    <property type="entry name" value="MFS_Tpo1_MDR_like"/>
    <property type="match status" value="1"/>
</dbReference>
<evidence type="ECO:0000256" key="4">
    <source>
        <dbReference type="ARBA" id="ARBA00022989"/>
    </source>
</evidence>
<feature type="transmembrane region" description="Helical" evidence="7">
    <location>
        <begin position="172"/>
        <end position="192"/>
    </location>
</feature>
<gene>
    <name evidence="9" type="ORF">CHRIB12_LOCUS22600</name>
</gene>
<dbReference type="EMBL" id="CAGKOT010000079">
    <property type="protein sequence ID" value="CAB5392860.1"/>
    <property type="molecule type" value="Genomic_DNA"/>
</dbReference>
<feature type="transmembrane region" description="Helical" evidence="7">
    <location>
        <begin position="143"/>
        <end position="166"/>
    </location>
</feature>
<evidence type="ECO:0000256" key="3">
    <source>
        <dbReference type="ARBA" id="ARBA00022692"/>
    </source>
</evidence>
<dbReference type="GO" id="GO:0022857">
    <property type="term" value="F:transmembrane transporter activity"/>
    <property type="evidence" value="ECO:0007669"/>
    <property type="project" value="InterPro"/>
</dbReference>
<comment type="caution">
    <text evidence="9">The sequence shown here is derived from an EMBL/GenBank/DDBJ whole genome shotgun (WGS) entry which is preliminary data.</text>
</comment>
<evidence type="ECO:0000256" key="2">
    <source>
        <dbReference type="ARBA" id="ARBA00022448"/>
    </source>
</evidence>
<dbReference type="VEuPathDB" id="FungiDB:RhiirFUN_005249"/>
<feature type="transmembrane region" description="Helical" evidence="7">
    <location>
        <begin position="229"/>
        <end position="251"/>
    </location>
</feature>
<dbReference type="PROSITE" id="PS50850">
    <property type="entry name" value="MFS"/>
    <property type="match status" value="1"/>
</dbReference>
<feature type="transmembrane region" description="Helical" evidence="7">
    <location>
        <begin position="435"/>
        <end position="455"/>
    </location>
</feature>
<evidence type="ECO:0000256" key="6">
    <source>
        <dbReference type="SAM" id="MobiDB-lite"/>
    </source>
</evidence>
<protein>
    <recommendedName>
        <fullName evidence="8">Major facilitator superfamily (MFS) profile domain-containing protein</fullName>
    </recommendedName>
</protein>
<keyword evidence="5 7" id="KW-0472">Membrane</keyword>
<sequence length="499" mass="55324">MEKQNNTNIRSSISTNNDESNTNDIELTLHSNSNNIEKDDKKLADDQLSVNSEISKETIKVPNDPKYWPRKKKNFILFIISLAGMVAPLSSTIFYPSITNIENDLKTSRVLANGIIGVNIFFMGVAPLGWAAYSDAFYTRRNVYLASFIIYIIGTVICGLSNSIWLLLAMRLVQACGASAVLSIGAGTIGDIFHSFERGQAYGIFYLGPLVGSVIGPLIGGYITDYLGWRWILWILAVTEGLILILIFFALPETFAPPTNLPNPNNTTLNSRHRKRFDPTSPLRLLKYPNMLLVIVYISITYAIIYIQNTLAELSFADIYHVSASTVGLIFLAQGTGYMIGSVIGGKWSDYVLMKAKKRNNGVGYPEMRLHSVWIGCFFISVSYICYGWFLEARLHIALPIIAMFTGAFSFVAVLNSVSTYLVDAFPGRSASAVAINNLTRSSAAALFTFISVPFEEAVGIGLIYTIMICVSFIGVVCLFVVSYKGKYWREKINSRIDE</sequence>
<name>A0A916ELF6_9GLOM</name>
<evidence type="ECO:0000313" key="9">
    <source>
        <dbReference type="EMBL" id="CAB5392860.1"/>
    </source>
</evidence>
<dbReference type="AlphaFoldDB" id="A0A916ELF6"/>
<dbReference type="FunFam" id="1.20.1250.20:FF:000172">
    <property type="entry name" value="MFS multidrug resistance transporter"/>
    <property type="match status" value="1"/>
</dbReference>
<feature type="transmembrane region" description="Helical" evidence="7">
    <location>
        <begin position="397"/>
        <end position="423"/>
    </location>
</feature>
<dbReference type="Pfam" id="PF07690">
    <property type="entry name" value="MFS_1"/>
    <property type="match status" value="1"/>
</dbReference>
<evidence type="ECO:0000256" key="5">
    <source>
        <dbReference type="ARBA" id="ARBA00023136"/>
    </source>
</evidence>
<feature type="compositionally biased region" description="Low complexity" evidence="6">
    <location>
        <begin position="1"/>
        <end position="17"/>
    </location>
</feature>
<dbReference type="PANTHER" id="PTHR23502">
    <property type="entry name" value="MAJOR FACILITATOR SUPERFAMILY"/>
    <property type="match status" value="1"/>
</dbReference>
<reference evidence="9" key="1">
    <citation type="submission" date="2020-05" db="EMBL/GenBank/DDBJ databases">
        <authorList>
            <person name="Rincon C."/>
            <person name="Sanders R I."/>
            <person name="Robbins C."/>
            <person name="Chaturvedi A."/>
        </authorList>
    </citation>
    <scope>NUCLEOTIDE SEQUENCE</scope>
    <source>
        <strain evidence="9">CHB12</strain>
    </source>
</reference>
<evidence type="ECO:0000313" key="10">
    <source>
        <dbReference type="Proteomes" id="UP000684084"/>
    </source>
</evidence>
<evidence type="ECO:0000259" key="8">
    <source>
        <dbReference type="PROSITE" id="PS50850"/>
    </source>
</evidence>
<feature type="transmembrane region" description="Helical" evidence="7">
    <location>
        <begin position="204"/>
        <end position="223"/>
    </location>
</feature>
<keyword evidence="3 7" id="KW-0812">Transmembrane</keyword>
<dbReference type="OrthoDB" id="3936150at2759"/>
<organism evidence="9 10">
    <name type="scientific">Rhizophagus irregularis</name>
    <dbReference type="NCBI Taxonomy" id="588596"/>
    <lineage>
        <taxon>Eukaryota</taxon>
        <taxon>Fungi</taxon>
        <taxon>Fungi incertae sedis</taxon>
        <taxon>Mucoromycota</taxon>
        <taxon>Glomeromycotina</taxon>
        <taxon>Glomeromycetes</taxon>
        <taxon>Glomerales</taxon>
        <taxon>Glomeraceae</taxon>
        <taxon>Rhizophagus</taxon>
    </lineage>
</organism>
<proteinExistence type="predicted"/>
<dbReference type="Proteomes" id="UP000684084">
    <property type="component" value="Unassembled WGS sequence"/>
</dbReference>
<feature type="transmembrane region" description="Helical" evidence="7">
    <location>
        <begin position="370"/>
        <end position="391"/>
    </location>
</feature>
<dbReference type="InterPro" id="IPR020846">
    <property type="entry name" value="MFS_dom"/>
</dbReference>
<evidence type="ECO:0000256" key="1">
    <source>
        <dbReference type="ARBA" id="ARBA00004141"/>
    </source>
</evidence>